<dbReference type="EMBL" id="JACGXP010000009">
    <property type="protein sequence ID" value="MBA8992174.1"/>
    <property type="molecule type" value="Genomic_DNA"/>
</dbReference>
<dbReference type="Pfam" id="PF02683">
    <property type="entry name" value="DsbD_TM"/>
    <property type="match status" value="1"/>
</dbReference>
<reference evidence="9 10" key="1">
    <citation type="submission" date="2020-05" db="EMBL/GenBank/DDBJ databases">
        <title>Genome Sequencing of Type Strains.</title>
        <authorList>
            <person name="Lemaire J.F."/>
            <person name="Inderbitzin P."/>
            <person name="Gregorio O.A."/>
            <person name="Collins S.B."/>
            <person name="Wespe N."/>
            <person name="Knight-Connoni V."/>
        </authorList>
    </citation>
    <scope>NUCLEOTIDE SEQUENCE [LARGE SCALE GENOMIC DNA]</scope>
    <source>
        <strain evidence="9 10">ATCC 19096</strain>
    </source>
</reference>
<feature type="transmembrane region" description="Helical" evidence="6">
    <location>
        <begin position="60"/>
        <end position="87"/>
    </location>
</feature>
<sequence>MTGNPFAEAILSGQLLIAVPVALLAGLVSFLSPCVLPLVPGYLGFIGGVAEQRRRSTLTLGVLLFILGFTVIFVAYAAAFGAAGFWLIRWRDLLTQILGGFVIIMGLVFIGRFGILQRTLKPRWKPATGIAGAPLLGIVFGLGWTPCLGPTLTAINLLSLQAASTWNGVLLGIAYCLGLGIPFLLLALGTTWATTAISRVKRHLRTVNLIGGGTLILIGVLMVTGLWSSLMYTIGAQIGQYVTLL</sequence>
<reference evidence="8 11" key="2">
    <citation type="submission" date="2020-07" db="EMBL/GenBank/DDBJ databases">
        <title>Above-ground endophytic microbial communities from plants in different locations in the United States.</title>
        <authorList>
            <person name="Frank C."/>
        </authorList>
    </citation>
    <scope>NUCLEOTIDE SEQUENCE [LARGE SCALE GENOMIC DNA]</scope>
    <source>
        <strain evidence="8 11">WPL5_2</strain>
    </source>
</reference>
<keyword evidence="5 6" id="KW-0472">Membrane</keyword>
<comment type="similarity">
    <text evidence="2">Belongs to the DsbD family.</text>
</comment>
<evidence type="ECO:0000313" key="10">
    <source>
        <dbReference type="Proteomes" id="UP000573001"/>
    </source>
</evidence>
<evidence type="ECO:0000313" key="11">
    <source>
        <dbReference type="Proteomes" id="UP000590225"/>
    </source>
</evidence>
<gene>
    <name evidence="8" type="ORF">FHW23_003462</name>
    <name evidence="9" type="ORF">HP507_00460</name>
</gene>
<comment type="subcellular location">
    <subcellularLocation>
        <location evidence="1">Membrane</location>
        <topology evidence="1">Multi-pass membrane protein</topology>
    </subcellularLocation>
</comment>
<feature type="transmembrane region" description="Helical" evidence="6">
    <location>
        <begin position="209"/>
        <end position="235"/>
    </location>
</feature>
<evidence type="ECO:0000313" key="9">
    <source>
        <dbReference type="EMBL" id="NUU12325.1"/>
    </source>
</evidence>
<dbReference type="InterPro" id="IPR003834">
    <property type="entry name" value="Cyt_c_assmbl_TM_dom"/>
</dbReference>
<feature type="transmembrane region" description="Helical" evidence="6">
    <location>
        <begin position="93"/>
        <end position="115"/>
    </location>
</feature>
<evidence type="ECO:0000256" key="3">
    <source>
        <dbReference type="ARBA" id="ARBA00022692"/>
    </source>
</evidence>
<evidence type="ECO:0000313" key="8">
    <source>
        <dbReference type="EMBL" id="MBA8992174.1"/>
    </source>
</evidence>
<keyword evidence="3 6" id="KW-0812">Transmembrane</keyword>
<evidence type="ECO:0000256" key="6">
    <source>
        <dbReference type="SAM" id="Phobius"/>
    </source>
</evidence>
<dbReference type="AlphaFoldDB" id="A0AAW3TAW1"/>
<accession>A0AAW3TAW1</accession>
<dbReference type="GO" id="GO:0017004">
    <property type="term" value="P:cytochrome complex assembly"/>
    <property type="evidence" value="ECO:0007669"/>
    <property type="project" value="InterPro"/>
</dbReference>
<keyword evidence="10" id="KW-1185">Reference proteome</keyword>
<comment type="caution">
    <text evidence="8">The sequence shown here is derived from an EMBL/GenBank/DDBJ whole genome shotgun (WGS) entry which is preliminary data.</text>
</comment>
<proteinExistence type="inferred from homology"/>
<protein>
    <submittedName>
        <fullName evidence="9">Cytochrome c biogenesis protein CcdA</fullName>
    </submittedName>
    <submittedName>
        <fullName evidence="8">Cytochrome c-type biogenesis protein</fullName>
    </submittedName>
</protein>
<dbReference type="Proteomes" id="UP000573001">
    <property type="component" value="Unassembled WGS sequence"/>
</dbReference>
<dbReference type="InterPro" id="IPR051790">
    <property type="entry name" value="Cytochrome_c-biogenesis_DsbD"/>
</dbReference>
<dbReference type="PANTHER" id="PTHR31272:SF4">
    <property type="entry name" value="CYTOCHROME C-TYPE BIOGENESIS PROTEIN HI_1454-RELATED"/>
    <property type="match status" value="1"/>
</dbReference>
<dbReference type="PANTHER" id="PTHR31272">
    <property type="entry name" value="CYTOCHROME C-TYPE BIOGENESIS PROTEIN HI_1454-RELATED"/>
    <property type="match status" value="1"/>
</dbReference>
<dbReference type="RefSeq" id="WP_096897506.1">
    <property type="nucleotide sequence ID" value="NZ_BAAAWQ010000001.1"/>
</dbReference>
<feature type="transmembrane region" description="Helical" evidence="6">
    <location>
        <begin position="15"/>
        <end position="39"/>
    </location>
</feature>
<dbReference type="EMBL" id="JABMCE010000026">
    <property type="protein sequence ID" value="NUU12325.1"/>
    <property type="molecule type" value="Genomic_DNA"/>
</dbReference>
<feature type="transmembrane region" description="Helical" evidence="6">
    <location>
        <begin position="165"/>
        <end position="188"/>
    </location>
</feature>
<keyword evidence="4 6" id="KW-1133">Transmembrane helix</keyword>
<evidence type="ECO:0000256" key="4">
    <source>
        <dbReference type="ARBA" id="ARBA00022989"/>
    </source>
</evidence>
<dbReference type="GO" id="GO:0016020">
    <property type="term" value="C:membrane"/>
    <property type="evidence" value="ECO:0007669"/>
    <property type="project" value="UniProtKB-SubCell"/>
</dbReference>
<name>A0AAW3TAW1_9MICO</name>
<evidence type="ECO:0000256" key="5">
    <source>
        <dbReference type="ARBA" id="ARBA00023136"/>
    </source>
</evidence>
<organism evidence="8 11">
    <name type="scientific">Curtobacterium pusillum</name>
    <dbReference type="NCBI Taxonomy" id="69373"/>
    <lineage>
        <taxon>Bacteria</taxon>
        <taxon>Bacillati</taxon>
        <taxon>Actinomycetota</taxon>
        <taxon>Actinomycetes</taxon>
        <taxon>Micrococcales</taxon>
        <taxon>Microbacteriaceae</taxon>
        <taxon>Curtobacterium</taxon>
    </lineage>
</organism>
<evidence type="ECO:0000256" key="1">
    <source>
        <dbReference type="ARBA" id="ARBA00004141"/>
    </source>
</evidence>
<feature type="transmembrane region" description="Helical" evidence="6">
    <location>
        <begin position="127"/>
        <end position="145"/>
    </location>
</feature>
<evidence type="ECO:0000259" key="7">
    <source>
        <dbReference type="Pfam" id="PF02683"/>
    </source>
</evidence>
<feature type="domain" description="Cytochrome C biogenesis protein transmembrane" evidence="7">
    <location>
        <begin position="16"/>
        <end position="224"/>
    </location>
</feature>
<evidence type="ECO:0000256" key="2">
    <source>
        <dbReference type="ARBA" id="ARBA00006143"/>
    </source>
</evidence>
<dbReference type="Proteomes" id="UP000590225">
    <property type="component" value="Unassembled WGS sequence"/>
</dbReference>